<keyword evidence="13" id="KW-0732">Signal</keyword>
<dbReference type="GO" id="GO:0007165">
    <property type="term" value="P:signal transduction"/>
    <property type="evidence" value="ECO:0007669"/>
    <property type="project" value="UniProtKB-KW"/>
</dbReference>
<dbReference type="GO" id="GO:0005549">
    <property type="term" value="F:odorant binding"/>
    <property type="evidence" value="ECO:0007669"/>
    <property type="project" value="InterPro"/>
</dbReference>
<feature type="transmembrane region" description="Helical" evidence="12">
    <location>
        <begin position="563"/>
        <end position="583"/>
    </location>
</feature>
<dbReference type="GO" id="GO:0005886">
    <property type="term" value="C:plasma membrane"/>
    <property type="evidence" value="ECO:0007669"/>
    <property type="project" value="TreeGrafter"/>
</dbReference>
<keyword evidence="3 12" id="KW-0812">Transmembrane</keyword>
<evidence type="ECO:0000256" key="11">
    <source>
        <dbReference type="ARBA" id="ARBA00038679"/>
    </source>
</evidence>
<dbReference type="InterPro" id="IPR004117">
    <property type="entry name" value="7tm6_olfct_rcpt"/>
</dbReference>
<name>A0A151XK39_9HYME</name>
<feature type="transmembrane region" description="Helical" evidence="12">
    <location>
        <begin position="679"/>
        <end position="699"/>
    </location>
</feature>
<comment type="similarity">
    <text evidence="10">Belongs to the insect chemoreceptor superfamily. Heteromeric odorant receptor channel (TC 1.A.69) family. Or2a subfamily.</text>
</comment>
<evidence type="ECO:0000256" key="4">
    <source>
        <dbReference type="ARBA" id="ARBA00022725"/>
    </source>
</evidence>
<feature type="signal peptide" evidence="13">
    <location>
        <begin position="1"/>
        <end position="16"/>
    </location>
</feature>
<keyword evidence="5 12" id="KW-1133">Transmembrane helix</keyword>
<evidence type="ECO:0000256" key="7">
    <source>
        <dbReference type="ARBA" id="ARBA00023170"/>
    </source>
</evidence>
<gene>
    <name evidence="14" type="ORF">ALC60_00326</name>
</gene>
<evidence type="ECO:0000256" key="9">
    <source>
        <dbReference type="ARBA" id="ARBA00037764"/>
    </source>
</evidence>
<feature type="transmembrane region" description="Helical" evidence="12">
    <location>
        <begin position="259"/>
        <end position="279"/>
    </location>
</feature>
<evidence type="ECO:0000256" key="12">
    <source>
        <dbReference type="SAM" id="Phobius"/>
    </source>
</evidence>
<proteinExistence type="inferred from homology"/>
<feature type="transmembrane region" description="Helical" evidence="12">
    <location>
        <begin position="471"/>
        <end position="493"/>
    </location>
</feature>
<protein>
    <submittedName>
        <fullName evidence="14">Odorant receptor 46a, isoform A</fullName>
    </submittedName>
</protein>
<keyword evidence="2" id="KW-0716">Sensory transduction</keyword>
<keyword evidence="8" id="KW-0807">Transducer</keyword>
<evidence type="ECO:0000256" key="6">
    <source>
        <dbReference type="ARBA" id="ARBA00023136"/>
    </source>
</evidence>
<feature type="transmembrane region" description="Helical" evidence="12">
    <location>
        <begin position="603"/>
        <end position="627"/>
    </location>
</feature>
<accession>A0A151XK39</accession>
<keyword evidence="6 12" id="KW-0472">Membrane</keyword>
<feature type="transmembrane region" description="Helical" evidence="12">
    <location>
        <begin position="113"/>
        <end position="133"/>
    </location>
</feature>
<dbReference type="PANTHER" id="PTHR21137:SF37">
    <property type="entry name" value="ODORANT RECEPTOR 46A, ISOFORM B-RELATED"/>
    <property type="match status" value="1"/>
</dbReference>
<evidence type="ECO:0000313" key="15">
    <source>
        <dbReference type="Proteomes" id="UP000075809"/>
    </source>
</evidence>
<feature type="transmembrane region" description="Helical" evidence="12">
    <location>
        <begin position="505"/>
        <end position="524"/>
    </location>
</feature>
<feature type="transmembrane region" description="Helical" evidence="12">
    <location>
        <begin position="711"/>
        <end position="733"/>
    </location>
</feature>
<evidence type="ECO:0000313" key="14">
    <source>
        <dbReference type="EMBL" id="KYQ60701.1"/>
    </source>
</evidence>
<comment type="subcellular location">
    <subcellularLocation>
        <location evidence="1">Membrane</location>
        <topology evidence="1">Multi-pass membrane protein</topology>
    </subcellularLocation>
</comment>
<evidence type="ECO:0000256" key="5">
    <source>
        <dbReference type="ARBA" id="ARBA00022989"/>
    </source>
</evidence>
<dbReference type="Proteomes" id="UP000075809">
    <property type="component" value="Unassembled WGS sequence"/>
</dbReference>
<evidence type="ECO:0000256" key="3">
    <source>
        <dbReference type="ARBA" id="ARBA00022692"/>
    </source>
</evidence>
<keyword evidence="7 14" id="KW-0675">Receptor</keyword>
<feature type="transmembrane region" description="Helical" evidence="12">
    <location>
        <begin position="207"/>
        <end position="231"/>
    </location>
</feature>
<reference evidence="14 15" key="1">
    <citation type="submission" date="2015-09" db="EMBL/GenBank/DDBJ databases">
        <title>Trachymyrmex zeteki WGS genome.</title>
        <authorList>
            <person name="Nygaard S."/>
            <person name="Hu H."/>
            <person name="Boomsma J."/>
            <person name="Zhang G."/>
        </authorList>
    </citation>
    <scope>NUCLEOTIDE SEQUENCE [LARGE SCALE GENOMIC DNA]</scope>
    <source>
        <strain evidence="14">Tzet28-1</strain>
        <tissue evidence="14">Whole body</tissue>
    </source>
</reference>
<dbReference type="PANTHER" id="PTHR21137">
    <property type="entry name" value="ODORANT RECEPTOR"/>
    <property type="match status" value="1"/>
</dbReference>
<keyword evidence="4" id="KW-0552">Olfaction</keyword>
<dbReference type="AlphaFoldDB" id="A0A151XK39"/>
<feature type="transmembrane region" description="Helical" evidence="12">
    <location>
        <begin position="376"/>
        <end position="396"/>
    </location>
</feature>
<dbReference type="EMBL" id="KQ982052">
    <property type="protein sequence ID" value="KYQ60701.1"/>
    <property type="molecule type" value="Genomic_DNA"/>
</dbReference>
<evidence type="ECO:0000256" key="2">
    <source>
        <dbReference type="ARBA" id="ARBA00022606"/>
    </source>
</evidence>
<keyword evidence="15" id="KW-1185">Reference proteome</keyword>
<feature type="chain" id="PRO_5007591986" evidence="13">
    <location>
        <begin position="17"/>
        <end position="796"/>
    </location>
</feature>
<comment type="subunit">
    <text evidence="11">Interacts with Orco. Complexes exist early in the endomembrane system in olfactory sensory neurons (OSNs), coupling these complexes to the conserved ciliary trafficking pathway.</text>
</comment>
<dbReference type="Pfam" id="PF02949">
    <property type="entry name" value="7tm_6"/>
    <property type="match status" value="4"/>
</dbReference>
<feature type="transmembrane region" description="Helical" evidence="12">
    <location>
        <begin position="145"/>
        <end position="163"/>
    </location>
</feature>
<evidence type="ECO:0000256" key="10">
    <source>
        <dbReference type="ARBA" id="ARBA00037946"/>
    </source>
</evidence>
<comment type="function">
    <text evidence="9">Odorant receptor which mediates acceptance or avoidance behavior, depending on its substrates. The odorant receptor repertoire encodes a large collection of odor stimuli that vary widely in identity, intensity, and duration. May form a complex with Orco to form odorant-sensing units, providing sensitive and prolonged odorant signaling and calcium permeability.</text>
</comment>
<feature type="transmembrane region" description="Helical" evidence="12">
    <location>
        <begin position="408"/>
        <end position="427"/>
    </location>
</feature>
<sequence>MIVIAWTFMTLMSLLTNFRHRRLTYRGWIPYDYSSYIKFCLTYGQQLLSTFHGASVNIAGDTLLFGLLMHICCQIEILEYRLKKHLCDQFSLGYCIRHHNRIFEFAQMVNTRFTQIIGFQFMASTMVTCFNLYQLTKSTLNVDHFALIMYTCATLIQIFVYCWNNTLRYIILVGTTCTFVVSSSLFTNFRHKKLNYREWIPFDNSSYIVFCFAYAQQMLSACHAAVVNVAIDSLMCGFLMHICCQIEILEYRLKKSNTLRYSILIASSWTFMSLMSLLTDFKHRKLTYREWVPYDYSSYMMFCITYVHQILSTFYCASVNVACDTLICGFLMHVYCQIEILEYRLKKILCDQSILDYCVHHHNSIFQFAYSVNAKFSQIIGLQFIISTLIICSNLYQLSQSSLNADSIGLIGFTCCMLTEIFLYCWFGHKIKLKSVQVADSIFQIKWPLLNNSVKSNLLIIMKRTTVPIEFTTAHIVSLNLDSFVAVIMNIILNINNFGEISDNIYMTLTVFIATYKITTMWIIKEHVITIINVLTEEPFKPSELCEIIIRQKYDKTIKKYAIWYYGLVQVTVICIILNAIFMDFIEGNLTYKAWVPFDYTSSIIFLLVFTHQMIGMSICAVVNVACDSLVSGLLQEICCQFEILEYRLTKILHETHIRDCVRHHNRIYEYAHIINRRFAKIIALQFAVSMLVVCANLYKLAAISLLMMNGSLVTLLLYTACMLSQIFLYCWFGNELKLKSTGVANSIYNMKWQELDNESTKSLLLIMRRSMIPIEFNSVIVITLNLDSFVAVSIS</sequence>
<evidence type="ECO:0000256" key="8">
    <source>
        <dbReference type="ARBA" id="ARBA00023224"/>
    </source>
</evidence>
<dbReference type="GO" id="GO:0004984">
    <property type="term" value="F:olfactory receptor activity"/>
    <property type="evidence" value="ECO:0007669"/>
    <property type="project" value="InterPro"/>
</dbReference>
<dbReference type="STRING" id="64791.A0A151XK39"/>
<organism evidence="14 15">
    <name type="scientific">Mycetomoellerius zeteki</name>
    <dbReference type="NCBI Taxonomy" id="64791"/>
    <lineage>
        <taxon>Eukaryota</taxon>
        <taxon>Metazoa</taxon>
        <taxon>Ecdysozoa</taxon>
        <taxon>Arthropoda</taxon>
        <taxon>Hexapoda</taxon>
        <taxon>Insecta</taxon>
        <taxon>Pterygota</taxon>
        <taxon>Neoptera</taxon>
        <taxon>Endopterygota</taxon>
        <taxon>Hymenoptera</taxon>
        <taxon>Apocrita</taxon>
        <taxon>Aculeata</taxon>
        <taxon>Formicoidea</taxon>
        <taxon>Formicidae</taxon>
        <taxon>Myrmicinae</taxon>
        <taxon>Mycetomoellerius</taxon>
    </lineage>
</organism>
<feature type="transmembrane region" description="Helical" evidence="12">
    <location>
        <begin position="169"/>
        <end position="186"/>
    </location>
</feature>
<evidence type="ECO:0000256" key="13">
    <source>
        <dbReference type="SAM" id="SignalP"/>
    </source>
</evidence>
<evidence type="ECO:0000256" key="1">
    <source>
        <dbReference type="ARBA" id="ARBA00004141"/>
    </source>
</evidence>